<name>A0ACA9S609_9GLOM</name>
<reference evidence="1" key="1">
    <citation type="submission" date="2021-06" db="EMBL/GenBank/DDBJ databases">
        <authorList>
            <person name="Kallberg Y."/>
            <person name="Tangrot J."/>
            <person name="Rosling A."/>
        </authorList>
    </citation>
    <scope>NUCLEOTIDE SEQUENCE</scope>
    <source>
        <strain evidence="1">MA461A</strain>
    </source>
</reference>
<organism evidence="1 2">
    <name type="scientific">Racocetra persica</name>
    <dbReference type="NCBI Taxonomy" id="160502"/>
    <lineage>
        <taxon>Eukaryota</taxon>
        <taxon>Fungi</taxon>
        <taxon>Fungi incertae sedis</taxon>
        <taxon>Mucoromycota</taxon>
        <taxon>Glomeromycotina</taxon>
        <taxon>Glomeromycetes</taxon>
        <taxon>Diversisporales</taxon>
        <taxon>Gigasporaceae</taxon>
        <taxon>Racocetra</taxon>
    </lineage>
</organism>
<comment type="caution">
    <text evidence="1">The sequence shown here is derived from an EMBL/GenBank/DDBJ whole genome shotgun (WGS) entry which is preliminary data.</text>
</comment>
<evidence type="ECO:0000313" key="1">
    <source>
        <dbReference type="EMBL" id="CAG8824074.1"/>
    </source>
</evidence>
<proteinExistence type="predicted"/>
<keyword evidence="2" id="KW-1185">Reference proteome</keyword>
<feature type="non-terminal residue" evidence="1">
    <location>
        <position position="1"/>
    </location>
</feature>
<dbReference type="EMBL" id="CAJVQC010088397">
    <property type="protein sequence ID" value="CAG8824074.1"/>
    <property type="molecule type" value="Genomic_DNA"/>
</dbReference>
<protein>
    <submittedName>
        <fullName evidence="1">2279_t:CDS:1</fullName>
    </submittedName>
</protein>
<sequence length="74" mass="8560">SSKSANPKSQDINASDQNIITDFILTDLINNIVEHANRLSSNMPLYSNYLRVELQKQLEPELQEPEFAFDFQEF</sequence>
<dbReference type="Proteomes" id="UP000789920">
    <property type="component" value="Unassembled WGS sequence"/>
</dbReference>
<accession>A0ACA9S609</accession>
<gene>
    <name evidence="1" type="ORF">RPERSI_LOCUS26163</name>
</gene>
<evidence type="ECO:0000313" key="2">
    <source>
        <dbReference type="Proteomes" id="UP000789920"/>
    </source>
</evidence>
<feature type="non-terminal residue" evidence="1">
    <location>
        <position position="74"/>
    </location>
</feature>